<name>W0RIM8_9BACT</name>
<feature type="binding site" evidence="8">
    <location>
        <position position="159"/>
    </location>
    <ligand>
        <name>3-phosphoshikimate</name>
        <dbReference type="ChEBI" id="CHEBI:145989"/>
    </ligand>
</feature>
<dbReference type="GO" id="GO:0009073">
    <property type="term" value="P:aromatic amino acid family biosynthetic process"/>
    <property type="evidence" value="ECO:0007669"/>
    <property type="project" value="UniProtKB-KW"/>
</dbReference>
<keyword evidence="6 8" id="KW-0057">Aromatic amino acid biosynthesis</keyword>
<dbReference type="KEGG" id="gba:J421_3422"/>
<dbReference type="PATRIC" id="fig|861299.3.peg.3474"/>
<dbReference type="Proteomes" id="UP000019151">
    <property type="component" value="Chromosome"/>
</dbReference>
<keyword evidence="4 8" id="KW-0028">Amino-acid biosynthesis</keyword>
<feature type="binding site" evidence="8">
    <location>
        <position position="13"/>
    </location>
    <ligand>
        <name>phosphoenolpyruvate</name>
        <dbReference type="ChEBI" id="CHEBI:58702"/>
    </ligand>
</feature>
<feature type="binding site" evidence="8">
    <location>
        <position position="13"/>
    </location>
    <ligand>
        <name>3-phosphoshikimate</name>
        <dbReference type="ChEBI" id="CHEBI:145989"/>
    </ligand>
</feature>
<keyword evidence="11" id="KW-1185">Reference proteome</keyword>
<dbReference type="PANTHER" id="PTHR21090:SF5">
    <property type="entry name" value="PENTAFUNCTIONAL AROM POLYPEPTIDE"/>
    <property type="match status" value="1"/>
</dbReference>
<dbReference type="InterPro" id="IPR023193">
    <property type="entry name" value="EPSP_synthase_CS"/>
</dbReference>
<evidence type="ECO:0000256" key="5">
    <source>
        <dbReference type="ARBA" id="ARBA00022679"/>
    </source>
</evidence>
<comment type="catalytic activity">
    <reaction evidence="7">
        <text>3-phosphoshikimate + phosphoenolpyruvate = 5-O-(1-carboxyvinyl)-3-phosphoshikimate + phosphate</text>
        <dbReference type="Rhea" id="RHEA:21256"/>
        <dbReference type="ChEBI" id="CHEBI:43474"/>
        <dbReference type="ChEBI" id="CHEBI:57701"/>
        <dbReference type="ChEBI" id="CHEBI:58702"/>
        <dbReference type="ChEBI" id="CHEBI:145989"/>
        <dbReference type="EC" id="2.5.1.19"/>
    </reaction>
    <physiologicalReaction direction="left-to-right" evidence="7">
        <dbReference type="Rhea" id="RHEA:21257"/>
    </physiologicalReaction>
</comment>
<evidence type="ECO:0000256" key="1">
    <source>
        <dbReference type="ARBA" id="ARBA00004811"/>
    </source>
</evidence>
<protein>
    <recommendedName>
        <fullName evidence="8">3-phosphoshikimate 1-carboxyvinyltransferase</fullName>
        <ecNumber evidence="8">2.5.1.19</ecNumber>
    </recommendedName>
    <alternativeName>
        <fullName evidence="8">5-enolpyruvylshikimate-3-phosphate synthase</fullName>
        <shortName evidence="8">EPSP synthase</shortName>
        <shortName evidence="8">EPSPS</shortName>
    </alternativeName>
</protein>
<dbReference type="HOGENOM" id="CLU_024321_0_1_0"/>
<dbReference type="eggNOG" id="COG0128">
    <property type="taxonomic scope" value="Bacteria"/>
</dbReference>
<evidence type="ECO:0000259" key="9">
    <source>
        <dbReference type="Pfam" id="PF00275"/>
    </source>
</evidence>
<evidence type="ECO:0000313" key="10">
    <source>
        <dbReference type="EMBL" id="AHG90959.1"/>
    </source>
</evidence>
<dbReference type="STRING" id="861299.J421_3422"/>
<evidence type="ECO:0000256" key="7">
    <source>
        <dbReference type="ARBA" id="ARBA00044633"/>
    </source>
</evidence>
<evidence type="ECO:0000256" key="6">
    <source>
        <dbReference type="ARBA" id="ARBA00023141"/>
    </source>
</evidence>
<feature type="binding site" evidence="8">
    <location>
        <position position="305"/>
    </location>
    <ligand>
        <name>3-phosphoshikimate</name>
        <dbReference type="ChEBI" id="CHEBI:145989"/>
    </ligand>
</feature>
<dbReference type="PIRSF" id="PIRSF000505">
    <property type="entry name" value="EPSPS"/>
    <property type="match status" value="1"/>
</dbReference>
<dbReference type="GO" id="GO:0005737">
    <property type="term" value="C:cytoplasm"/>
    <property type="evidence" value="ECO:0007669"/>
    <property type="project" value="UniProtKB-SubCell"/>
</dbReference>
<dbReference type="InParanoid" id="W0RIM8"/>
<comment type="subcellular location">
    <subcellularLocation>
        <location evidence="8">Cytoplasm</location>
    </subcellularLocation>
</comment>
<feature type="binding site" evidence="8">
    <location>
        <position position="332"/>
    </location>
    <ligand>
        <name>3-phosphoshikimate</name>
        <dbReference type="ChEBI" id="CHEBI:145989"/>
    </ligand>
</feature>
<dbReference type="GO" id="GO:0009423">
    <property type="term" value="P:chorismate biosynthetic process"/>
    <property type="evidence" value="ECO:0007669"/>
    <property type="project" value="UniProtKB-UniRule"/>
</dbReference>
<feature type="binding site" evidence="8">
    <location>
        <position position="18"/>
    </location>
    <ligand>
        <name>3-phosphoshikimate</name>
        <dbReference type="ChEBI" id="CHEBI:145989"/>
    </ligand>
</feature>
<accession>W0RIM8</accession>
<evidence type="ECO:0000256" key="8">
    <source>
        <dbReference type="HAMAP-Rule" id="MF_00210"/>
    </source>
</evidence>
<feature type="binding site" evidence="8">
    <location>
        <position position="157"/>
    </location>
    <ligand>
        <name>3-phosphoshikimate</name>
        <dbReference type="ChEBI" id="CHEBI:145989"/>
    </ligand>
</feature>
<feature type="binding site" evidence="8">
    <location>
        <position position="378"/>
    </location>
    <ligand>
        <name>phosphoenolpyruvate</name>
        <dbReference type="ChEBI" id="CHEBI:58702"/>
    </ligand>
</feature>
<dbReference type="UniPathway" id="UPA00053">
    <property type="reaction ID" value="UER00089"/>
</dbReference>
<dbReference type="GO" id="GO:0008652">
    <property type="term" value="P:amino acid biosynthetic process"/>
    <property type="evidence" value="ECO:0007669"/>
    <property type="project" value="UniProtKB-KW"/>
</dbReference>
<evidence type="ECO:0000256" key="2">
    <source>
        <dbReference type="ARBA" id="ARBA00009948"/>
    </source>
</evidence>
<dbReference type="AlphaFoldDB" id="W0RIM8"/>
<comment type="caution">
    <text evidence="8">Lacks conserved residue(s) required for the propagation of feature annotation.</text>
</comment>
<evidence type="ECO:0000256" key="4">
    <source>
        <dbReference type="ARBA" id="ARBA00022605"/>
    </source>
</evidence>
<dbReference type="GO" id="GO:0003866">
    <property type="term" value="F:3-phosphoshikimate 1-carboxyvinyltransferase activity"/>
    <property type="evidence" value="ECO:0007669"/>
    <property type="project" value="UniProtKB-UniRule"/>
</dbReference>
<feature type="binding site" evidence="8">
    <location>
        <position position="113"/>
    </location>
    <ligand>
        <name>phosphoenolpyruvate</name>
        <dbReference type="ChEBI" id="CHEBI:58702"/>
    </ligand>
</feature>
<keyword evidence="5 8" id="KW-0808">Transferase</keyword>
<evidence type="ECO:0000256" key="3">
    <source>
        <dbReference type="ARBA" id="ARBA00022490"/>
    </source>
</evidence>
<sequence>MKVTGSVRVPGDKSISHRALMFAALGDGPSRITRILDSADVRSTAGVLRALGADMPELSADFVVTGHGLRGLRAPVRDLDCGNSGTTARLMAGVCAAQPFASRFVGDESLSKRPMGRVARPLSAMGASFELSTGERLPMVVHGTELEKVEWHNEKSSAQVKSAILLAGVCAGVEVVVREPTRSRDHTERMLAARGAEVWVNDDAVLLWPVQGLPALDVAVPGDPSSAAFFVALAALATEGTLTLPDVCLNPTRTGFFFALARMGVRIDVDDERTEGGETVGTLAVSPGELRSTEIAPAEVPSLIDELPMLACLATRAEGETVVRGAEELRVKESDRIAAVVGNLRALGADADELPDGFVVRGNRASLKGRVTTHGDHRLAMAFGVLGALPGNEIEVDDPACVDVSFPTFWRDLDGAVR</sequence>
<dbReference type="Pfam" id="PF00275">
    <property type="entry name" value="EPSP_synthase"/>
    <property type="match status" value="1"/>
</dbReference>
<proteinExistence type="inferred from homology"/>
<dbReference type="InterPro" id="IPR036968">
    <property type="entry name" value="Enolpyruvate_Tfrase_sf"/>
</dbReference>
<dbReference type="InterPro" id="IPR001986">
    <property type="entry name" value="Enolpyruvate_Tfrase_dom"/>
</dbReference>
<dbReference type="HAMAP" id="MF_00210">
    <property type="entry name" value="EPSP_synth"/>
    <property type="match status" value="1"/>
</dbReference>
<dbReference type="Gene3D" id="3.65.10.10">
    <property type="entry name" value="Enolpyruvate transferase domain"/>
    <property type="match status" value="2"/>
</dbReference>
<feature type="binding site" evidence="8">
    <location>
        <position position="85"/>
    </location>
    <ligand>
        <name>phosphoenolpyruvate</name>
        <dbReference type="ChEBI" id="CHEBI:58702"/>
    </ligand>
</feature>
<dbReference type="PANTHER" id="PTHR21090">
    <property type="entry name" value="AROM/DEHYDROQUINATE SYNTHASE"/>
    <property type="match status" value="1"/>
</dbReference>
<dbReference type="SUPFAM" id="SSF55205">
    <property type="entry name" value="EPT/RTPC-like"/>
    <property type="match status" value="1"/>
</dbReference>
<dbReference type="NCBIfam" id="TIGR01356">
    <property type="entry name" value="aroA"/>
    <property type="match status" value="1"/>
</dbReference>
<comment type="similarity">
    <text evidence="2 8">Belongs to the EPSP synthase family.</text>
</comment>
<dbReference type="PROSITE" id="PS00104">
    <property type="entry name" value="EPSP_SYNTHASE_1"/>
    <property type="match status" value="1"/>
</dbReference>
<comment type="pathway">
    <text evidence="1 8">Metabolic intermediate biosynthesis; chorismate biosynthesis; chorismate from D-erythrose 4-phosphate and phosphoenolpyruvate: step 6/7.</text>
</comment>
<feature type="binding site" evidence="8">
    <location>
        <position position="336"/>
    </location>
    <ligand>
        <name>phosphoenolpyruvate</name>
        <dbReference type="ChEBI" id="CHEBI:58702"/>
    </ligand>
</feature>
<feature type="binding site" evidence="8">
    <location>
        <position position="14"/>
    </location>
    <ligand>
        <name>3-phosphoshikimate</name>
        <dbReference type="ChEBI" id="CHEBI:145989"/>
    </ligand>
</feature>
<comment type="function">
    <text evidence="8">Catalyzes the transfer of the enolpyruvyl moiety of phosphoenolpyruvate (PEP) to the 5-hydroxyl of shikimate-3-phosphate (S3P) to produce enolpyruvyl shikimate-3-phosphate and inorganic phosphate.</text>
</comment>
<keyword evidence="3 8" id="KW-0963">Cytoplasm</keyword>
<dbReference type="EMBL" id="CP007128">
    <property type="protein sequence ID" value="AHG90959.1"/>
    <property type="molecule type" value="Genomic_DNA"/>
</dbReference>
<dbReference type="CDD" id="cd01556">
    <property type="entry name" value="EPSP_synthase"/>
    <property type="match status" value="1"/>
</dbReference>
<dbReference type="FunCoup" id="W0RIM8">
    <property type="interactions" value="378"/>
</dbReference>
<feature type="binding site" evidence="8">
    <location>
        <position position="159"/>
    </location>
    <ligand>
        <name>phosphoenolpyruvate</name>
        <dbReference type="ChEBI" id="CHEBI:58702"/>
    </ligand>
</feature>
<evidence type="ECO:0000313" key="11">
    <source>
        <dbReference type="Proteomes" id="UP000019151"/>
    </source>
</evidence>
<dbReference type="FunFam" id="3.65.10.10:FF:000005">
    <property type="entry name" value="3-phosphoshikimate 1-carboxyvinyltransferase"/>
    <property type="match status" value="1"/>
</dbReference>
<feature type="active site" description="Proton acceptor" evidence="8">
    <location>
        <position position="305"/>
    </location>
</feature>
<dbReference type="PROSITE" id="PS00885">
    <property type="entry name" value="EPSP_SYNTHASE_2"/>
    <property type="match status" value="1"/>
</dbReference>
<dbReference type="RefSeq" id="WP_025412420.1">
    <property type="nucleotide sequence ID" value="NZ_CP007128.1"/>
</dbReference>
<gene>
    <name evidence="8" type="primary">aroA</name>
    <name evidence="10" type="ORF">J421_3422</name>
</gene>
<organism evidence="10 11">
    <name type="scientific">Gemmatirosa kalamazoonensis</name>
    <dbReference type="NCBI Taxonomy" id="861299"/>
    <lineage>
        <taxon>Bacteria</taxon>
        <taxon>Pseudomonadati</taxon>
        <taxon>Gemmatimonadota</taxon>
        <taxon>Gemmatimonadia</taxon>
        <taxon>Gemmatimonadales</taxon>
        <taxon>Gemmatimonadaceae</taxon>
        <taxon>Gemmatirosa</taxon>
    </lineage>
</organism>
<dbReference type="EC" id="2.5.1.19" evidence="8"/>
<dbReference type="InterPro" id="IPR006264">
    <property type="entry name" value="EPSP_synthase"/>
</dbReference>
<feature type="domain" description="Enolpyruvate transferase" evidence="9">
    <location>
        <begin position="2"/>
        <end position="413"/>
    </location>
</feature>
<reference evidence="10 11" key="1">
    <citation type="journal article" date="2014" name="Genome Announc.">
        <title>Genome Sequence and Methylome of Soil Bacterium Gemmatirosa kalamazoonensis KBS708T, a Member of the Rarely Cultivated Gemmatimonadetes Phylum.</title>
        <authorList>
            <person name="Debruyn J.M."/>
            <person name="Radosevich M."/>
            <person name="Wommack K.E."/>
            <person name="Polson S.W."/>
            <person name="Hauser L.J."/>
            <person name="Fawaz M.N."/>
            <person name="Korlach J."/>
            <person name="Tsai Y.C."/>
        </authorList>
    </citation>
    <scope>NUCLEOTIDE SEQUENCE [LARGE SCALE GENOMIC DNA]</scope>
    <source>
        <strain evidence="10 11">KBS708</strain>
    </source>
</reference>
<dbReference type="InterPro" id="IPR013792">
    <property type="entry name" value="RNA3'P_cycl/enolpyr_Trfase_a/b"/>
</dbReference>
<comment type="subunit">
    <text evidence="8">Monomer.</text>
</comment>